<evidence type="ECO:0000313" key="2">
    <source>
        <dbReference type="Proteomes" id="UP000824469"/>
    </source>
</evidence>
<proteinExistence type="predicted"/>
<dbReference type="EMBL" id="JAHRHJ020003813">
    <property type="protein sequence ID" value="KAH9289278.1"/>
    <property type="molecule type" value="Genomic_DNA"/>
</dbReference>
<name>A0AA38C430_TAXCH</name>
<gene>
    <name evidence="1" type="ORF">KI387_033395</name>
</gene>
<dbReference type="Proteomes" id="UP000824469">
    <property type="component" value="Unassembled WGS sequence"/>
</dbReference>
<comment type="caution">
    <text evidence="1">The sequence shown here is derived from an EMBL/GenBank/DDBJ whole genome shotgun (WGS) entry which is preliminary data.</text>
</comment>
<accession>A0AA38C430</accession>
<keyword evidence="2" id="KW-1185">Reference proteome</keyword>
<protein>
    <submittedName>
        <fullName evidence="1">Uncharacterized protein</fullName>
    </submittedName>
</protein>
<reference evidence="1 2" key="1">
    <citation type="journal article" date="2021" name="Nat. Plants">
        <title>The Taxus genome provides insights into paclitaxel biosynthesis.</title>
        <authorList>
            <person name="Xiong X."/>
            <person name="Gou J."/>
            <person name="Liao Q."/>
            <person name="Li Y."/>
            <person name="Zhou Q."/>
            <person name="Bi G."/>
            <person name="Li C."/>
            <person name="Du R."/>
            <person name="Wang X."/>
            <person name="Sun T."/>
            <person name="Guo L."/>
            <person name="Liang H."/>
            <person name="Lu P."/>
            <person name="Wu Y."/>
            <person name="Zhang Z."/>
            <person name="Ro D.K."/>
            <person name="Shang Y."/>
            <person name="Huang S."/>
            <person name="Yan J."/>
        </authorList>
    </citation>
    <scope>NUCLEOTIDE SEQUENCE [LARGE SCALE GENOMIC DNA]</scope>
    <source>
        <strain evidence="1">Ta-2019</strain>
    </source>
</reference>
<feature type="non-terminal residue" evidence="1">
    <location>
        <position position="52"/>
    </location>
</feature>
<sequence length="52" mass="6021">SYVPSPLQANYLIKEQASVPEEQSLPPSVPDLVLDEWAERHHKFDPYVEELE</sequence>
<organism evidence="1 2">
    <name type="scientific">Taxus chinensis</name>
    <name type="common">Chinese yew</name>
    <name type="synonym">Taxus wallichiana var. chinensis</name>
    <dbReference type="NCBI Taxonomy" id="29808"/>
    <lineage>
        <taxon>Eukaryota</taxon>
        <taxon>Viridiplantae</taxon>
        <taxon>Streptophyta</taxon>
        <taxon>Embryophyta</taxon>
        <taxon>Tracheophyta</taxon>
        <taxon>Spermatophyta</taxon>
        <taxon>Pinopsida</taxon>
        <taxon>Pinidae</taxon>
        <taxon>Conifers II</taxon>
        <taxon>Cupressales</taxon>
        <taxon>Taxaceae</taxon>
        <taxon>Taxus</taxon>
    </lineage>
</organism>
<feature type="non-terminal residue" evidence="1">
    <location>
        <position position="1"/>
    </location>
</feature>
<evidence type="ECO:0000313" key="1">
    <source>
        <dbReference type="EMBL" id="KAH9289278.1"/>
    </source>
</evidence>
<dbReference type="AlphaFoldDB" id="A0AA38C430"/>